<protein>
    <recommendedName>
        <fullName evidence="6">Ferritin</fullName>
        <ecNumber evidence="6">1.16.3.1</ecNumber>
    </recommendedName>
</protein>
<feature type="signal peptide" evidence="7">
    <location>
        <begin position="1"/>
        <end position="18"/>
    </location>
</feature>
<evidence type="ECO:0000256" key="5">
    <source>
        <dbReference type="PIRSR" id="PIRSR601519-1"/>
    </source>
</evidence>
<keyword evidence="3 5" id="KW-0479">Metal-binding</keyword>
<feature type="chain" id="PRO_5029574526" description="Ferritin" evidence="7">
    <location>
        <begin position="19"/>
        <end position="225"/>
    </location>
</feature>
<keyword evidence="7" id="KW-0732">Signal</keyword>
<dbReference type="GO" id="GO:0006826">
    <property type="term" value="P:iron ion transport"/>
    <property type="evidence" value="ECO:0007669"/>
    <property type="project" value="InterPro"/>
</dbReference>
<dbReference type="PANTHER" id="PTHR11431">
    <property type="entry name" value="FERRITIN"/>
    <property type="match status" value="1"/>
</dbReference>
<dbReference type="GO" id="GO:0004322">
    <property type="term" value="F:ferroxidase activity"/>
    <property type="evidence" value="ECO:0007669"/>
    <property type="project" value="UniProtKB-EC"/>
</dbReference>
<evidence type="ECO:0000256" key="2">
    <source>
        <dbReference type="ARBA" id="ARBA00022434"/>
    </source>
</evidence>
<dbReference type="InterPro" id="IPR001519">
    <property type="entry name" value="Ferritin"/>
</dbReference>
<evidence type="ECO:0000313" key="9">
    <source>
        <dbReference type="EnsemblMetazoa" id="CLYHEMP011000.1"/>
    </source>
</evidence>
<dbReference type="OrthoDB" id="186462at2759"/>
<proteinExistence type="inferred from homology"/>
<comment type="similarity">
    <text evidence="1 6">Belongs to the ferritin family.</text>
</comment>
<accession>A0A7M5VFX4</accession>
<dbReference type="RefSeq" id="XP_066915854.1">
    <property type="nucleotide sequence ID" value="XM_067059753.1"/>
</dbReference>
<dbReference type="GO" id="GO:0005737">
    <property type="term" value="C:cytoplasm"/>
    <property type="evidence" value="ECO:0007669"/>
    <property type="project" value="TreeGrafter"/>
</dbReference>
<organism evidence="9 10">
    <name type="scientific">Clytia hemisphaerica</name>
    <dbReference type="NCBI Taxonomy" id="252671"/>
    <lineage>
        <taxon>Eukaryota</taxon>
        <taxon>Metazoa</taxon>
        <taxon>Cnidaria</taxon>
        <taxon>Hydrozoa</taxon>
        <taxon>Hydroidolina</taxon>
        <taxon>Leptothecata</taxon>
        <taxon>Obeliida</taxon>
        <taxon>Clytiidae</taxon>
        <taxon>Clytia</taxon>
    </lineage>
</organism>
<feature type="binding site" evidence="5">
    <location>
        <position position="180"/>
    </location>
    <ligand>
        <name>Fe cation</name>
        <dbReference type="ChEBI" id="CHEBI:24875"/>
        <label>1</label>
    </ligand>
</feature>
<evidence type="ECO:0000256" key="4">
    <source>
        <dbReference type="ARBA" id="ARBA00023004"/>
    </source>
</evidence>
<dbReference type="Proteomes" id="UP000594262">
    <property type="component" value="Unplaced"/>
</dbReference>
<evidence type="ECO:0000256" key="3">
    <source>
        <dbReference type="ARBA" id="ARBA00022723"/>
    </source>
</evidence>
<dbReference type="Pfam" id="PF00210">
    <property type="entry name" value="Ferritin"/>
    <property type="match status" value="1"/>
</dbReference>
<dbReference type="GO" id="GO:0008198">
    <property type="term" value="F:ferrous iron binding"/>
    <property type="evidence" value="ECO:0007669"/>
    <property type="project" value="TreeGrafter"/>
</dbReference>
<dbReference type="GO" id="GO:0008199">
    <property type="term" value="F:ferric iron binding"/>
    <property type="evidence" value="ECO:0007669"/>
    <property type="project" value="InterPro"/>
</dbReference>
<evidence type="ECO:0000256" key="7">
    <source>
        <dbReference type="SAM" id="SignalP"/>
    </source>
</evidence>
<dbReference type="PANTHER" id="PTHR11431:SF75">
    <property type="entry name" value="FERRITIN"/>
    <property type="match status" value="1"/>
</dbReference>
<sequence>MKLRFVALLLFFMTVANGNESTKTVASCAWLEEEINPVSPRKHTPFYTYNERLEELVNHQINYEMNAFYSYLNMASYFGTVENNLEGFYNYFHSSAMEELKHAEMLMKYQAKRGGRNKLLPIQKPIQSNIWTNSVDVMKDALKLEKDITTKLLCLHRLANDKYNDVDLVNFLEGEMIPEQYSSMSQIQSHIHNIQKLASSGNKSLTNYGLAEFHYNIELLKRKEK</sequence>
<dbReference type="InterPro" id="IPR012347">
    <property type="entry name" value="Ferritin-like"/>
</dbReference>
<evidence type="ECO:0000313" key="10">
    <source>
        <dbReference type="Proteomes" id="UP000594262"/>
    </source>
</evidence>
<dbReference type="AlphaFoldDB" id="A0A7M5VFX4"/>
<keyword evidence="2 6" id="KW-0409">Iron storage</keyword>
<keyword evidence="6" id="KW-0560">Oxidoreductase</keyword>
<feature type="binding site" evidence="5">
    <location>
        <position position="145"/>
    </location>
    <ligand>
        <name>Fe cation</name>
        <dbReference type="ChEBI" id="CHEBI:24875"/>
        <label>1</label>
    </ligand>
</feature>
<evidence type="ECO:0000259" key="8">
    <source>
        <dbReference type="PROSITE" id="PS50905"/>
    </source>
</evidence>
<dbReference type="Gene3D" id="1.20.1260.10">
    <property type="match status" value="1"/>
</dbReference>
<dbReference type="InterPro" id="IPR009040">
    <property type="entry name" value="Ferritin-like_diiron"/>
</dbReference>
<feature type="binding site" evidence="5">
    <location>
        <position position="102"/>
    </location>
    <ligand>
        <name>Fe cation</name>
        <dbReference type="ChEBI" id="CHEBI:24875"/>
        <label>1</label>
    </ligand>
</feature>
<comment type="function">
    <text evidence="6">Stores iron in a soluble, non-toxic, readily available form. Important for iron homeostasis. Iron is taken up in the ferrous form and deposited as ferric hydroxides after oxidation.</text>
</comment>
<feature type="binding site" evidence="5">
    <location>
        <position position="99"/>
    </location>
    <ligand>
        <name>Fe cation</name>
        <dbReference type="ChEBI" id="CHEBI:24875"/>
        <label>1</label>
    </ligand>
</feature>
<feature type="domain" description="Ferritin-like diiron" evidence="8">
    <location>
        <begin position="47"/>
        <end position="198"/>
    </location>
</feature>
<name>A0A7M5VFX4_9CNID</name>
<feature type="binding site" evidence="5">
    <location>
        <position position="64"/>
    </location>
    <ligand>
        <name>Fe cation</name>
        <dbReference type="ChEBI" id="CHEBI:24875"/>
        <label>1</label>
    </ligand>
</feature>
<keyword evidence="10" id="KW-1185">Reference proteome</keyword>
<dbReference type="InterPro" id="IPR009078">
    <property type="entry name" value="Ferritin-like_SF"/>
</dbReference>
<comment type="catalytic activity">
    <reaction evidence="6">
        <text>4 Fe(2+) + O2 + 4 H(+) = 4 Fe(3+) + 2 H2O</text>
        <dbReference type="Rhea" id="RHEA:11148"/>
        <dbReference type="ChEBI" id="CHEBI:15377"/>
        <dbReference type="ChEBI" id="CHEBI:15378"/>
        <dbReference type="ChEBI" id="CHEBI:15379"/>
        <dbReference type="ChEBI" id="CHEBI:29033"/>
        <dbReference type="ChEBI" id="CHEBI:29034"/>
        <dbReference type="EC" id="1.16.3.1"/>
    </reaction>
</comment>
<dbReference type="InterPro" id="IPR008331">
    <property type="entry name" value="Ferritin_DPS_dom"/>
</dbReference>
<dbReference type="EC" id="1.16.3.1" evidence="6"/>
<dbReference type="GO" id="GO:0006879">
    <property type="term" value="P:intracellular iron ion homeostasis"/>
    <property type="evidence" value="ECO:0007669"/>
    <property type="project" value="UniProtKB-KW"/>
</dbReference>
<evidence type="ECO:0000256" key="6">
    <source>
        <dbReference type="RuleBase" id="RU361145"/>
    </source>
</evidence>
<dbReference type="PROSITE" id="PS50905">
    <property type="entry name" value="FERRITIN_LIKE"/>
    <property type="match status" value="1"/>
</dbReference>
<keyword evidence="4 5" id="KW-0408">Iron</keyword>
<evidence type="ECO:0000256" key="1">
    <source>
        <dbReference type="ARBA" id="ARBA00007513"/>
    </source>
</evidence>
<dbReference type="CDD" id="cd01056">
    <property type="entry name" value="Euk_Ferritin"/>
    <property type="match status" value="1"/>
</dbReference>
<dbReference type="EnsemblMetazoa" id="CLYHEMT011000.1">
    <property type="protein sequence ID" value="CLYHEMP011000.1"/>
    <property type="gene ID" value="CLYHEMG011000"/>
</dbReference>
<reference evidence="9" key="1">
    <citation type="submission" date="2021-01" db="UniProtKB">
        <authorList>
            <consortium name="EnsemblMetazoa"/>
        </authorList>
    </citation>
    <scope>IDENTIFICATION</scope>
</reference>
<dbReference type="SUPFAM" id="SSF47240">
    <property type="entry name" value="Ferritin-like"/>
    <property type="match status" value="1"/>
</dbReference>
<dbReference type="GeneID" id="136803005"/>